<evidence type="ECO:0000313" key="1">
    <source>
        <dbReference type="EMBL" id="OQN95175.1"/>
    </source>
</evidence>
<sequence>MSPLNYRHQPKLAELSKHSGLKNYPRRIATLFGKAAQARDVLPAHLQGKSRLTILHDYDGEQTFYTNDRKWLPLIADFRKRAVPFVVHEMLLGSDVTPSPTRPAE</sequence>
<proteinExistence type="predicted"/>
<reference evidence="2" key="1">
    <citation type="submission" date="2017-03" db="EMBL/GenBank/DDBJ databases">
        <title>Genomes of endolithic fungi from Antarctica.</title>
        <authorList>
            <person name="Coleine C."/>
            <person name="Masonjones S."/>
            <person name="Stajich J.E."/>
        </authorList>
    </citation>
    <scope>NUCLEOTIDE SEQUENCE [LARGE SCALE GENOMIC DNA]</scope>
    <source>
        <strain evidence="2">CCFEE 5527</strain>
    </source>
</reference>
<name>A0A1V8S7M0_9PEZI</name>
<gene>
    <name evidence="1" type="ORF">B0A48_18793</name>
</gene>
<dbReference type="EMBL" id="NAJO01000141">
    <property type="protein sequence ID" value="OQN95175.1"/>
    <property type="molecule type" value="Genomic_DNA"/>
</dbReference>
<dbReference type="Proteomes" id="UP000192596">
    <property type="component" value="Unassembled WGS sequence"/>
</dbReference>
<keyword evidence="2" id="KW-1185">Reference proteome</keyword>
<dbReference type="AlphaFoldDB" id="A0A1V8S7M0"/>
<comment type="caution">
    <text evidence="1">The sequence shown here is derived from an EMBL/GenBank/DDBJ whole genome shotgun (WGS) entry which is preliminary data.</text>
</comment>
<dbReference type="InParanoid" id="A0A1V8S7M0"/>
<protein>
    <submittedName>
        <fullName evidence="1">Uncharacterized protein</fullName>
    </submittedName>
</protein>
<organism evidence="1 2">
    <name type="scientific">Cryoendolithus antarcticus</name>
    <dbReference type="NCBI Taxonomy" id="1507870"/>
    <lineage>
        <taxon>Eukaryota</taxon>
        <taxon>Fungi</taxon>
        <taxon>Dikarya</taxon>
        <taxon>Ascomycota</taxon>
        <taxon>Pezizomycotina</taxon>
        <taxon>Dothideomycetes</taxon>
        <taxon>Dothideomycetidae</taxon>
        <taxon>Cladosporiales</taxon>
        <taxon>Cladosporiaceae</taxon>
        <taxon>Cryoendolithus</taxon>
    </lineage>
</organism>
<accession>A0A1V8S7M0</accession>
<evidence type="ECO:0000313" key="2">
    <source>
        <dbReference type="Proteomes" id="UP000192596"/>
    </source>
</evidence>